<keyword evidence="16" id="KW-1185">Reference proteome</keyword>
<evidence type="ECO:0000256" key="12">
    <source>
        <dbReference type="SAM" id="Phobius"/>
    </source>
</evidence>
<evidence type="ECO:0000256" key="2">
    <source>
        <dbReference type="ARBA" id="ARBA00007242"/>
    </source>
</evidence>
<dbReference type="Ensembl" id="ENSECRT00000031094.1">
    <property type="protein sequence ID" value="ENSECRP00000030450.1"/>
    <property type="gene ID" value="ENSECRG00000020653.1"/>
</dbReference>
<comment type="similarity">
    <text evidence="2">Belongs to the G-protein coupled receptor 3 family.</text>
</comment>
<evidence type="ECO:0000256" key="10">
    <source>
        <dbReference type="ARBA" id="ARBA00023180"/>
    </source>
</evidence>
<dbReference type="PROSITE" id="PS50259">
    <property type="entry name" value="G_PROTEIN_RECEP_F3_4"/>
    <property type="match status" value="1"/>
</dbReference>
<dbReference type="CDD" id="cd15283">
    <property type="entry name" value="7tmC_V2R_pheromone"/>
    <property type="match status" value="1"/>
</dbReference>
<dbReference type="GeneTree" id="ENSGT00940000162782"/>
<sequence>MQFKRQELVISVFAVFLFSVTASKCKFLEEFNLNGLFKSGDFIFGGIFVMNFETKAPAYEVSVFQRAQAMVFAIEEINQNPNILPNITLGFQIYDNCNNIAVAHRAGTALFGGVSSTNPASDDNCMGSAPVLAIVGDARSSHSIAISRTMGVFQMPLVMYRTLHEVEKIRSKFWNCSTSVMYLMYAIIKILKHYGWVWVGVIATDDDYGQYALKSFIEEFKSFGCLSFVETLPTVYEKAKILLIAETIKKSSANVIIAFAAEEEFNYLVNEVVVQNITGKQWIASEAWSTSNFLVSSAFYNSFGGTLGIAIRSGEIPGLEQFFLQVRPNLRPENNLVLQFWETMFQCKFQQNLSQENTNSKPCTGSEDIKSMKTAYSETAERSTYTIYKAVYALAHALHNLIKCENGKGPFKNNTCADKDNVQPWQVRNTAPKMSLISPTIISTYCILRKIFVLKVPESVCSKSCLPGTRKTTRKGQPVCCFDCVPCADGEISNITDATECIKCPDDLWSNAGKNQCVLKEIEFLSYDESMGVILTIASLFGASISVCILIIFIHYRNTPVVKANNSELSFLLLISLILCFLCSLSFIGQPSDITCMFRHVMFGISFVLCISCILVKTIVVIMAFKATLPGSNIMKLFGVAQQRGTIFFLTFIQSMICCIWLVAAPPFPTKNSKYLNTKIILECDIGSLIAFSCTLGYVGLLSCICFLIAFLARNLPDTFNEAKFITFSMLIFCSVWITFIPAYISSPGKHTVAVEIFAILASSFGVTIAIFAPKCYIILLKPERNNKKALMGRVVS</sequence>
<evidence type="ECO:0000256" key="1">
    <source>
        <dbReference type="ARBA" id="ARBA00004651"/>
    </source>
</evidence>
<dbReference type="FunFam" id="3.40.50.2300:FF:000016">
    <property type="entry name" value="Taste 1 receptor member 2"/>
    <property type="match status" value="1"/>
</dbReference>
<dbReference type="FunFam" id="2.10.50.30:FF:000002">
    <property type="entry name" value="Vomeronasal 2 receptor, h1"/>
    <property type="match status" value="1"/>
</dbReference>
<evidence type="ECO:0000256" key="6">
    <source>
        <dbReference type="ARBA" id="ARBA00022989"/>
    </source>
</evidence>
<dbReference type="InterPro" id="IPR000068">
    <property type="entry name" value="GPCR_3_Ca_sens_rcpt-rel"/>
</dbReference>
<feature type="transmembrane region" description="Helical" evidence="12">
    <location>
        <begin position="757"/>
        <end position="780"/>
    </location>
</feature>
<dbReference type="PRINTS" id="PR00248">
    <property type="entry name" value="GPCRMGR"/>
</dbReference>
<dbReference type="Pfam" id="PF01094">
    <property type="entry name" value="ANF_receptor"/>
    <property type="match status" value="1"/>
</dbReference>
<feature type="transmembrane region" description="Helical" evidence="12">
    <location>
        <begin position="568"/>
        <end position="589"/>
    </location>
</feature>
<feature type="transmembrane region" description="Helical" evidence="12">
    <location>
        <begin position="601"/>
        <end position="625"/>
    </location>
</feature>
<evidence type="ECO:0000256" key="9">
    <source>
        <dbReference type="ARBA" id="ARBA00023170"/>
    </source>
</evidence>
<keyword evidence="8 12" id="KW-0472">Membrane</keyword>
<accession>A0A8C4XH47</accession>
<dbReference type="SUPFAM" id="SSF53822">
    <property type="entry name" value="Periplasmic binding protein-like I"/>
    <property type="match status" value="1"/>
</dbReference>
<evidence type="ECO:0000256" key="8">
    <source>
        <dbReference type="ARBA" id="ARBA00023136"/>
    </source>
</evidence>
<dbReference type="InterPro" id="IPR011500">
    <property type="entry name" value="GPCR_3_9-Cys_dom"/>
</dbReference>
<dbReference type="Gene3D" id="2.10.50.30">
    <property type="entry name" value="GPCR, family 3, nine cysteines domain"/>
    <property type="match status" value="1"/>
</dbReference>
<keyword evidence="11" id="KW-0807">Transducer</keyword>
<evidence type="ECO:0000259" key="14">
    <source>
        <dbReference type="PROSITE" id="PS50259"/>
    </source>
</evidence>
<evidence type="ECO:0000256" key="3">
    <source>
        <dbReference type="ARBA" id="ARBA00022475"/>
    </source>
</evidence>
<evidence type="ECO:0000256" key="7">
    <source>
        <dbReference type="ARBA" id="ARBA00023040"/>
    </source>
</evidence>
<dbReference type="AlphaFoldDB" id="A0A8C4XH47"/>
<evidence type="ECO:0000256" key="11">
    <source>
        <dbReference type="ARBA" id="ARBA00023224"/>
    </source>
</evidence>
<keyword evidence="10" id="KW-0325">Glycoprotein</keyword>
<dbReference type="PANTHER" id="PTHR24061">
    <property type="entry name" value="CALCIUM-SENSING RECEPTOR-RELATED"/>
    <property type="match status" value="1"/>
</dbReference>
<evidence type="ECO:0000313" key="15">
    <source>
        <dbReference type="Ensembl" id="ENSECRP00000030450.1"/>
    </source>
</evidence>
<keyword evidence="3" id="KW-1003">Cell membrane</keyword>
<dbReference type="Proteomes" id="UP000694620">
    <property type="component" value="Unassembled WGS sequence"/>
</dbReference>
<dbReference type="PROSITE" id="PS00981">
    <property type="entry name" value="G_PROTEIN_RECEP_F3_3"/>
    <property type="match status" value="1"/>
</dbReference>
<keyword evidence="5 13" id="KW-0732">Signal</keyword>
<keyword evidence="7" id="KW-0297">G-protein coupled receptor</keyword>
<dbReference type="Gene3D" id="3.40.50.2300">
    <property type="match status" value="2"/>
</dbReference>
<reference evidence="15" key="1">
    <citation type="submission" date="2025-08" db="UniProtKB">
        <authorList>
            <consortium name="Ensembl"/>
        </authorList>
    </citation>
    <scope>IDENTIFICATION</scope>
</reference>
<evidence type="ECO:0000256" key="5">
    <source>
        <dbReference type="ARBA" id="ARBA00022729"/>
    </source>
</evidence>
<comment type="subcellular location">
    <subcellularLocation>
        <location evidence="1">Cell membrane</location>
        <topology evidence="1">Multi-pass membrane protein</topology>
    </subcellularLocation>
</comment>
<proteinExistence type="inferred from homology"/>
<dbReference type="PANTHER" id="PTHR24061:SF418">
    <property type="entry name" value="C-FAMILY ODORANT RECEPTOR OLFCQ19-RELATED"/>
    <property type="match status" value="1"/>
</dbReference>
<dbReference type="GO" id="GO:0005886">
    <property type="term" value="C:plasma membrane"/>
    <property type="evidence" value="ECO:0007669"/>
    <property type="project" value="UniProtKB-SubCell"/>
</dbReference>
<organism evidence="15 16">
    <name type="scientific">Erpetoichthys calabaricus</name>
    <name type="common">Rope fish</name>
    <name type="synonym">Calamoichthys calabaricus</name>
    <dbReference type="NCBI Taxonomy" id="27687"/>
    <lineage>
        <taxon>Eukaryota</taxon>
        <taxon>Metazoa</taxon>
        <taxon>Chordata</taxon>
        <taxon>Craniata</taxon>
        <taxon>Vertebrata</taxon>
        <taxon>Euteleostomi</taxon>
        <taxon>Actinopterygii</taxon>
        <taxon>Polypteriformes</taxon>
        <taxon>Polypteridae</taxon>
        <taxon>Erpetoichthys</taxon>
    </lineage>
</organism>
<dbReference type="InterPro" id="IPR000337">
    <property type="entry name" value="GPCR_3"/>
</dbReference>
<feature type="domain" description="G-protein coupled receptors family 3 profile" evidence="14">
    <location>
        <begin position="531"/>
        <end position="786"/>
    </location>
</feature>
<evidence type="ECO:0000313" key="16">
    <source>
        <dbReference type="Proteomes" id="UP000694620"/>
    </source>
</evidence>
<dbReference type="InterPro" id="IPR017979">
    <property type="entry name" value="GPCR_3_CS"/>
</dbReference>
<dbReference type="PRINTS" id="PR00592">
    <property type="entry name" value="CASENSINGR"/>
</dbReference>
<feature type="chain" id="PRO_5033991233" description="G-protein coupled receptors family 3 profile domain-containing protein" evidence="13">
    <location>
        <begin position="23"/>
        <end position="797"/>
    </location>
</feature>
<dbReference type="InterPro" id="IPR038550">
    <property type="entry name" value="GPCR_3_9-Cys_sf"/>
</dbReference>
<dbReference type="InterPro" id="IPR028082">
    <property type="entry name" value="Peripla_BP_I"/>
</dbReference>
<evidence type="ECO:0000256" key="4">
    <source>
        <dbReference type="ARBA" id="ARBA00022692"/>
    </source>
</evidence>
<feature type="transmembrane region" description="Helical" evidence="12">
    <location>
        <begin position="686"/>
        <end position="713"/>
    </location>
</feature>
<name>A0A8C4XH47_ERPCA</name>
<dbReference type="InterPro" id="IPR017978">
    <property type="entry name" value="GPCR_3_C"/>
</dbReference>
<feature type="transmembrane region" description="Helical" evidence="12">
    <location>
        <begin position="646"/>
        <end position="666"/>
    </location>
</feature>
<feature type="transmembrane region" description="Helical" evidence="12">
    <location>
        <begin position="725"/>
        <end position="745"/>
    </location>
</feature>
<feature type="transmembrane region" description="Helical" evidence="12">
    <location>
        <begin position="531"/>
        <end position="556"/>
    </location>
</feature>
<dbReference type="GO" id="GO:0004930">
    <property type="term" value="F:G protein-coupled receptor activity"/>
    <property type="evidence" value="ECO:0007669"/>
    <property type="project" value="UniProtKB-KW"/>
</dbReference>
<dbReference type="InterPro" id="IPR001828">
    <property type="entry name" value="ANF_lig-bd_rcpt"/>
</dbReference>
<dbReference type="Pfam" id="PF00003">
    <property type="entry name" value="7tm_3"/>
    <property type="match status" value="1"/>
</dbReference>
<dbReference type="Pfam" id="PF07562">
    <property type="entry name" value="NCD3G"/>
    <property type="match status" value="1"/>
</dbReference>
<keyword evidence="4 12" id="KW-0812">Transmembrane</keyword>
<keyword evidence="9" id="KW-0675">Receptor</keyword>
<feature type="signal peptide" evidence="13">
    <location>
        <begin position="1"/>
        <end position="22"/>
    </location>
</feature>
<reference evidence="15" key="2">
    <citation type="submission" date="2025-09" db="UniProtKB">
        <authorList>
            <consortium name="Ensembl"/>
        </authorList>
    </citation>
    <scope>IDENTIFICATION</scope>
</reference>
<evidence type="ECO:0000256" key="13">
    <source>
        <dbReference type="SAM" id="SignalP"/>
    </source>
</evidence>
<protein>
    <recommendedName>
        <fullName evidence="14">G-protein coupled receptors family 3 profile domain-containing protein</fullName>
    </recommendedName>
</protein>
<keyword evidence="6 12" id="KW-1133">Transmembrane helix</keyword>